<evidence type="ECO:0000313" key="3">
    <source>
        <dbReference type="Proteomes" id="UP000049222"/>
    </source>
</evidence>
<name>A0A0M6YHE5_9RHOB</name>
<evidence type="ECO:0000256" key="1">
    <source>
        <dbReference type="SAM" id="SignalP"/>
    </source>
</evidence>
<dbReference type="EMBL" id="CXSU01000011">
    <property type="protein sequence ID" value="CTQ49778.1"/>
    <property type="molecule type" value="Genomic_DNA"/>
</dbReference>
<feature type="signal peptide" evidence="1">
    <location>
        <begin position="1"/>
        <end position="17"/>
    </location>
</feature>
<keyword evidence="1" id="KW-0732">Signal</keyword>
<proteinExistence type="predicted"/>
<dbReference type="OrthoDB" id="9931601at2"/>
<organism evidence="2 3">
    <name type="scientific">Jannaschia donghaensis</name>
    <dbReference type="NCBI Taxonomy" id="420998"/>
    <lineage>
        <taxon>Bacteria</taxon>
        <taxon>Pseudomonadati</taxon>
        <taxon>Pseudomonadota</taxon>
        <taxon>Alphaproteobacteria</taxon>
        <taxon>Rhodobacterales</taxon>
        <taxon>Roseobacteraceae</taxon>
        <taxon>Jannaschia</taxon>
    </lineage>
</organism>
<gene>
    <name evidence="2" type="ORF">JDO7802_01795</name>
</gene>
<reference evidence="2 3" key="1">
    <citation type="submission" date="2015-07" db="EMBL/GenBank/DDBJ databases">
        <authorList>
            <person name="Noorani M."/>
        </authorList>
    </citation>
    <scope>NUCLEOTIDE SEQUENCE [LARGE SCALE GENOMIC DNA]</scope>
    <source>
        <strain evidence="2 3">CECT 7802</strain>
    </source>
</reference>
<feature type="chain" id="PRO_5005808257" evidence="1">
    <location>
        <begin position="18"/>
        <end position="210"/>
    </location>
</feature>
<sequence length="210" mass="22370">MIRLPTLSAAVAFFALAALPVPGAAQTGPCGPDGHTQTCLLEEAMILSGQRKRGVGDIQDMLAIAAVAEASGRVDMSAFAPRFFARLEDRYPYGPVLLDLLDAKVCLGHGRGIGPVLATQMARRIPMLEREVTAEDRRILGKDFDRLHVVAVCLALAGDIDGLHALIAAHPGRASSLAGGAANRLMWLGEREAARDLMGPTIWRLGRIKS</sequence>
<accession>A0A0M6YHE5</accession>
<dbReference type="Proteomes" id="UP000049222">
    <property type="component" value="Unassembled WGS sequence"/>
</dbReference>
<dbReference type="RefSeq" id="WP_055084618.1">
    <property type="nucleotide sequence ID" value="NZ_CXSU01000011.1"/>
</dbReference>
<protein>
    <submittedName>
        <fullName evidence="2">Uncharacterized protein</fullName>
    </submittedName>
</protein>
<keyword evidence="3" id="KW-1185">Reference proteome</keyword>
<dbReference type="STRING" id="420998.JDO7802_01795"/>
<evidence type="ECO:0000313" key="2">
    <source>
        <dbReference type="EMBL" id="CTQ49778.1"/>
    </source>
</evidence>
<dbReference type="AlphaFoldDB" id="A0A0M6YHE5"/>